<dbReference type="AlphaFoldDB" id="A0A6J4NE22"/>
<dbReference type="EMBL" id="CADCUW010000028">
    <property type="protein sequence ID" value="CAA9385243.1"/>
    <property type="molecule type" value="Genomic_DNA"/>
</dbReference>
<dbReference type="SUPFAM" id="SSF53850">
    <property type="entry name" value="Periplasmic binding protein-like II"/>
    <property type="match status" value="1"/>
</dbReference>
<accession>A0A6J4NE22</accession>
<dbReference type="InterPro" id="IPR006059">
    <property type="entry name" value="SBP"/>
</dbReference>
<dbReference type="InterPro" id="IPR050490">
    <property type="entry name" value="Bact_solute-bd_prot1"/>
</dbReference>
<feature type="non-terminal residue" evidence="1">
    <location>
        <position position="201"/>
    </location>
</feature>
<sequence length="201" mass="21356">MGEGRTGLRRLTRQQFLALGAGAGLFVAGCGGGPQNNPAVQGGGGGGGGKTYDGPNVELAFWNGFTGGDGPFMSQLVEDFMAEHDNISVKMNTIEWADFYARTPSAVQSGEGPDLAIMHSDQLGTNAARNVILPLDDVASALGLRESDFAPVVWNAGIYNNQRFGIPLDMHPMIFYYNKGLMEEAGLDPNQPPATREDFTA</sequence>
<dbReference type="PANTHER" id="PTHR43649:SF14">
    <property type="entry name" value="BLR3389 PROTEIN"/>
    <property type="match status" value="1"/>
</dbReference>
<reference evidence="1" key="1">
    <citation type="submission" date="2020-02" db="EMBL/GenBank/DDBJ databases">
        <authorList>
            <person name="Meier V. D."/>
        </authorList>
    </citation>
    <scope>NUCLEOTIDE SEQUENCE</scope>
    <source>
        <strain evidence="1">AVDCRST_MAG01</strain>
    </source>
</reference>
<organism evidence="1">
    <name type="scientific">uncultured Rubrobacteraceae bacterium</name>
    <dbReference type="NCBI Taxonomy" id="349277"/>
    <lineage>
        <taxon>Bacteria</taxon>
        <taxon>Bacillati</taxon>
        <taxon>Actinomycetota</taxon>
        <taxon>Rubrobacteria</taxon>
        <taxon>Rubrobacterales</taxon>
        <taxon>Rubrobacteraceae</taxon>
        <taxon>environmental samples</taxon>
    </lineage>
</organism>
<proteinExistence type="predicted"/>
<name>A0A6J4NE22_9ACTN</name>
<dbReference type="Pfam" id="PF01547">
    <property type="entry name" value="SBP_bac_1"/>
    <property type="match status" value="1"/>
</dbReference>
<protein>
    <submittedName>
        <fullName evidence="1">ABC transporter, substrate-binding protein (Cluster 1, maltose/g3p/polyamine/iron)</fullName>
    </submittedName>
</protein>
<dbReference type="PANTHER" id="PTHR43649">
    <property type="entry name" value="ARABINOSE-BINDING PROTEIN-RELATED"/>
    <property type="match status" value="1"/>
</dbReference>
<dbReference type="Gene3D" id="3.40.190.10">
    <property type="entry name" value="Periplasmic binding protein-like II"/>
    <property type="match status" value="1"/>
</dbReference>
<dbReference type="PROSITE" id="PS51257">
    <property type="entry name" value="PROKAR_LIPOPROTEIN"/>
    <property type="match status" value="1"/>
</dbReference>
<evidence type="ECO:0000313" key="1">
    <source>
        <dbReference type="EMBL" id="CAA9385243.1"/>
    </source>
</evidence>
<gene>
    <name evidence="1" type="ORF">AVDCRST_MAG01-01-199</name>
</gene>